<name>A0A1X0P3V5_9TRYP</name>
<keyword evidence="5" id="KW-0963">Cytoplasm</keyword>
<dbReference type="OrthoDB" id="5970631at2759"/>
<dbReference type="Pfam" id="PF09398">
    <property type="entry name" value="FOP_dimer"/>
    <property type="match status" value="1"/>
</dbReference>
<dbReference type="GO" id="GO:0030030">
    <property type="term" value="P:cell projection organization"/>
    <property type="evidence" value="ECO:0007669"/>
    <property type="project" value="UniProtKB-KW"/>
</dbReference>
<evidence type="ECO:0000313" key="15">
    <source>
        <dbReference type="EMBL" id="ORC91531.1"/>
    </source>
</evidence>
<evidence type="ECO:0000256" key="4">
    <source>
        <dbReference type="ARBA" id="ARBA00005385"/>
    </source>
</evidence>
<keyword evidence="16" id="KW-1185">Reference proteome</keyword>
<protein>
    <recommendedName>
        <fullName evidence="10">Centrosomal protein 20</fullName>
    </recommendedName>
    <alternativeName>
        <fullName evidence="11">FGFR1OP N-terminal-like protein</fullName>
    </alternativeName>
    <alternativeName>
        <fullName evidence="12">LisH domain-containing protein FOPNL</fullName>
    </alternativeName>
</protein>
<feature type="transmembrane region" description="Helical" evidence="13">
    <location>
        <begin position="7"/>
        <end position="29"/>
    </location>
</feature>
<evidence type="ECO:0000256" key="5">
    <source>
        <dbReference type="ARBA" id="ARBA00022490"/>
    </source>
</evidence>
<dbReference type="GO" id="GO:0034453">
    <property type="term" value="P:microtubule anchoring"/>
    <property type="evidence" value="ECO:0007669"/>
    <property type="project" value="InterPro"/>
</dbReference>
<comment type="caution">
    <text evidence="15">The sequence shown here is derived from an EMBL/GenBank/DDBJ whole genome shotgun (WGS) entry which is preliminary data.</text>
</comment>
<feature type="transmembrane region" description="Helical" evidence="13">
    <location>
        <begin position="49"/>
        <end position="70"/>
    </location>
</feature>
<evidence type="ECO:0000256" key="12">
    <source>
        <dbReference type="ARBA" id="ARBA00081996"/>
    </source>
</evidence>
<keyword evidence="13" id="KW-1133">Transmembrane helix</keyword>
<dbReference type="AlphaFoldDB" id="A0A1X0P3V5"/>
<dbReference type="SMART" id="SM00667">
    <property type="entry name" value="LisH"/>
    <property type="match status" value="1"/>
</dbReference>
<proteinExistence type="inferred from homology"/>
<comment type="subcellular location">
    <subcellularLocation>
        <location evidence="1">Cytoplasm</location>
        <location evidence="1">Cytoskeleton</location>
        <location evidence="1">Cilium basal body</location>
    </subcellularLocation>
    <subcellularLocation>
        <location evidence="3">Cytoplasm</location>
        <location evidence="3">Cytoskeleton</location>
        <location evidence="3">Microtubule organizing center</location>
        <location evidence="3">Centrosome</location>
        <location evidence="3">Centriolar satellite</location>
    </subcellularLocation>
    <subcellularLocation>
        <location evidence="2">Cytoplasmic granule</location>
    </subcellularLocation>
</comment>
<dbReference type="InterPro" id="IPR006594">
    <property type="entry name" value="LisH"/>
</dbReference>
<keyword evidence="13" id="KW-0472">Membrane</keyword>
<accession>A0A1X0P3V5</accession>
<evidence type="ECO:0000256" key="3">
    <source>
        <dbReference type="ARBA" id="ARBA00004607"/>
    </source>
</evidence>
<evidence type="ECO:0000256" key="9">
    <source>
        <dbReference type="ARBA" id="ARBA00055043"/>
    </source>
</evidence>
<evidence type="ECO:0000256" key="7">
    <source>
        <dbReference type="ARBA" id="ARBA00023212"/>
    </source>
</evidence>
<evidence type="ECO:0000256" key="13">
    <source>
        <dbReference type="SAM" id="Phobius"/>
    </source>
</evidence>
<dbReference type="VEuPathDB" id="TriTrypDB:TM35_000051270"/>
<dbReference type="GO" id="GO:0034451">
    <property type="term" value="C:centriolar satellite"/>
    <property type="evidence" value="ECO:0007669"/>
    <property type="project" value="UniProtKB-SubCell"/>
</dbReference>
<keyword evidence="13" id="KW-0812">Transmembrane</keyword>
<reference evidence="15 16" key="1">
    <citation type="submission" date="2017-03" db="EMBL/GenBank/DDBJ databases">
        <title>An alternative strategy for trypanosome survival in the mammalian bloodstream revealed through genome and transcriptome analysis of the ubiquitous bovine parasite Trypanosoma (Megatrypanum) theileri.</title>
        <authorList>
            <person name="Kelly S."/>
            <person name="Ivens A."/>
            <person name="Mott A."/>
            <person name="O'Neill E."/>
            <person name="Emms D."/>
            <person name="Macleod O."/>
            <person name="Voorheis P."/>
            <person name="Matthews J."/>
            <person name="Matthews K."/>
            <person name="Carrington M."/>
        </authorList>
    </citation>
    <scope>NUCLEOTIDE SEQUENCE [LARGE SCALE GENOMIC DNA]</scope>
    <source>
        <strain evidence="15">Edinburgh</strain>
    </source>
</reference>
<evidence type="ECO:0000256" key="6">
    <source>
        <dbReference type="ARBA" id="ARBA00022794"/>
    </source>
</evidence>
<comment type="similarity">
    <text evidence="4">Belongs to the CEP43 family.</text>
</comment>
<dbReference type="Gene3D" id="1.20.960.40">
    <property type="match status" value="1"/>
</dbReference>
<feature type="domain" description="FGFR1 oncogene partner (FOP) N-terminal dimerisation" evidence="14">
    <location>
        <begin position="134"/>
        <end position="195"/>
    </location>
</feature>
<dbReference type="PANTHER" id="PTHR15431:SF4">
    <property type="entry name" value="PROTEIN TONNEAU 1B"/>
    <property type="match status" value="1"/>
</dbReference>
<keyword evidence="7" id="KW-0206">Cytoskeleton</keyword>
<evidence type="ECO:0000256" key="11">
    <source>
        <dbReference type="ARBA" id="ARBA00076755"/>
    </source>
</evidence>
<gene>
    <name evidence="15" type="ORF">TM35_000051270</name>
</gene>
<dbReference type="RefSeq" id="XP_028885597.1">
    <property type="nucleotide sequence ID" value="XM_029022782.1"/>
</dbReference>
<dbReference type="GeneID" id="39982562"/>
<dbReference type="GO" id="GO:0005929">
    <property type="term" value="C:cilium"/>
    <property type="evidence" value="ECO:0007669"/>
    <property type="project" value="UniProtKB-ARBA"/>
</dbReference>
<keyword evidence="8" id="KW-0966">Cell projection</keyword>
<dbReference type="InterPro" id="IPR018993">
    <property type="entry name" value="FOP_dimerisation-dom_N"/>
</dbReference>
<dbReference type="STRING" id="67003.A0A1X0P3V5"/>
<keyword evidence="6" id="KW-0970">Cilium biogenesis/degradation</keyword>
<evidence type="ECO:0000313" key="16">
    <source>
        <dbReference type="Proteomes" id="UP000192257"/>
    </source>
</evidence>
<dbReference type="FunFam" id="1.20.960.40:FF:000002">
    <property type="entry name" value="LisH domain-containing protein FOPNL"/>
    <property type="match status" value="1"/>
</dbReference>
<evidence type="ECO:0000256" key="10">
    <source>
        <dbReference type="ARBA" id="ARBA00070736"/>
    </source>
</evidence>
<comment type="function">
    <text evidence="9">Involved in the biogenesis of cilia. Required for the recruitment of PLK1 to centrosomes and S phase progression.</text>
</comment>
<evidence type="ECO:0000256" key="8">
    <source>
        <dbReference type="ARBA" id="ARBA00023273"/>
    </source>
</evidence>
<sequence>MFYFVFSVLFVPNIVFWFQITIGSITSIIGTTISNINGITLGSDYSQIFNLSSCLFFVWTVIWSIASITAKKGNNRMSKQESLKVAMREVLETKGVIDHIKAELRAAIFQSLQDGVTQTGDASSAKPPVPPENLLINELIKEYLEFNGLEHSLAVFRAESGSGREAAASVPHAVLATQLNLTGAPASVPLLYAMLHEVRASKDVS</sequence>
<dbReference type="PANTHER" id="PTHR15431">
    <property type="entry name" value="FGFR1 ONCOGENE PARTNER/LISH DOMAIN-CONTAINING PROTEIN"/>
    <property type="match status" value="1"/>
</dbReference>
<dbReference type="EMBL" id="NBCO01000005">
    <property type="protein sequence ID" value="ORC91531.1"/>
    <property type="molecule type" value="Genomic_DNA"/>
</dbReference>
<evidence type="ECO:0000259" key="14">
    <source>
        <dbReference type="Pfam" id="PF09398"/>
    </source>
</evidence>
<evidence type="ECO:0000256" key="1">
    <source>
        <dbReference type="ARBA" id="ARBA00004120"/>
    </source>
</evidence>
<dbReference type="Proteomes" id="UP000192257">
    <property type="component" value="Unassembled WGS sequence"/>
</dbReference>
<organism evidence="15 16">
    <name type="scientific">Trypanosoma theileri</name>
    <dbReference type="NCBI Taxonomy" id="67003"/>
    <lineage>
        <taxon>Eukaryota</taxon>
        <taxon>Discoba</taxon>
        <taxon>Euglenozoa</taxon>
        <taxon>Kinetoplastea</taxon>
        <taxon>Metakinetoplastina</taxon>
        <taxon>Trypanosomatida</taxon>
        <taxon>Trypanosomatidae</taxon>
        <taxon>Trypanosoma</taxon>
    </lineage>
</organism>
<dbReference type="PROSITE" id="PS50896">
    <property type="entry name" value="LISH"/>
    <property type="match status" value="1"/>
</dbReference>
<evidence type="ECO:0000256" key="2">
    <source>
        <dbReference type="ARBA" id="ARBA00004463"/>
    </source>
</evidence>